<feature type="coiled-coil region" evidence="4">
    <location>
        <begin position="492"/>
        <end position="519"/>
    </location>
</feature>
<dbReference type="VEuPathDB" id="VectorBase:CSON012790"/>
<dbReference type="FunFam" id="3.90.640.10:FF:000010">
    <property type="entry name" value="heat shock 70 kDa protein 14"/>
    <property type="match status" value="1"/>
</dbReference>
<dbReference type="InterPro" id="IPR013126">
    <property type="entry name" value="Hsp_70_fam"/>
</dbReference>
<dbReference type="SUPFAM" id="SSF53067">
    <property type="entry name" value="Actin-like ATPase domain"/>
    <property type="match status" value="2"/>
</dbReference>
<dbReference type="GO" id="GO:0034663">
    <property type="term" value="C:endoplasmic reticulum chaperone complex"/>
    <property type="evidence" value="ECO:0007669"/>
    <property type="project" value="TreeGrafter"/>
</dbReference>
<dbReference type="GO" id="GO:0140662">
    <property type="term" value="F:ATP-dependent protein folding chaperone"/>
    <property type="evidence" value="ECO:0007669"/>
    <property type="project" value="InterPro"/>
</dbReference>
<evidence type="ECO:0000256" key="1">
    <source>
        <dbReference type="ARBA" id="ARBA00007381"/>
    </source>
</evidence>
<dbReference type="GO" id="GO:0030968">
    <property type="term" value="P:endoplasmic reticulum unfolded protein response"/>
    <property type="evidence" value="ECO:0007669"/>
    <property type="project" value="TreeGrafter"/>
</dbReference>
<dbReference type="AlphaFoldDB" id="A0A336K7S0"/>
<keyword evidence="4" id="KW-0175">Coiled coil</keyword>
<dbReference type="Pfam" id="PF00012">
    <property type="entry name" value="HSP70"/>
    <property type="match status" value="2"/>
</dbReference>
<dbReference type="SUPFAM" id="SSF100934">
    <property type="entry name" value="Heat shock protein 70kD (HSP70), C-terminal subdomain"/>
    <property type="match status" value="1"/>
</dbReference>
<dbReference type="InterPro" id="IPR011990">
    <property type="entry name" value="TPR-like_helical_dom_sf"/>
</dbReference>
<dbReference type="EMBL" id="UFQT01000061">
    <property type="protein sequence ID" value="SSX19179.1"/>
    <property type="molecule type" value="Genomic_DNA"/>
</dbReference>
<dbReference type="InterPro" id="IPR043129">
    <property type="entry name" value="ATPase_NBD"/>
</dbReference>
<gene>
    <name evidence="5" type="primary">CSON012790</name>
</gene>
<dbReference type="Gene3D" id="1.20.1270.10">
    <property type="match status" value="1"/>
</dbReference>
<keyword evidence="2" id="KW-0547">Nucleotide-binding</keyword>
<dbReference type="PANTHER" id="PTHR45639:SF34">
    <property type="entry name" value="CHAPERONE PROTEIN DNAK"/>
    <property type="match status" value="1"/>
</dbReference>
<dbReference type="Gene3D" id="3.30.420.40">
    <property type="match status" value="2"/>
</dbReference>
<proteinExistence type="inferred from homology"/>
<dbReference type="EMBL" id="UFQS01000061">
    <property type="protein sequence ID" value="SSW98793.1"/>
    <property type="molecule type" value="Genomic_DNA"/>
</dbReference>
<evidence type="ECO:0000256" key="2">
    <source>
        <dbReference type="ARBA" id="ARBA00022741"/>
    </source>
</evidence>
<dbReference type="SMART" id="SM00028">
    <property type="entry name" value="TPR"/>
    <property type="match status" value="4"/>
</dbReference>
<dbReference type="InterPro" id="IPR019734">
    <property type="entry name" value="TPR_rpt"/>
</dbReference>
<evidence type="ECO:0000313" key="5">
    <source>
        <dbReference type="EMBL" id="SSW98793.1"/>
    </source>
</evidence>
<sequence>MEMDDKTILGIDFGGSKILVAYYDLKENKCEVILNEEDVRSTPCCLAFTTKGRLFFKKAEFQLNTNPENTIFGRDLKRVIGCGYDEALKKIDPLITPINIGKSVENEVLISVNHRNEELQMCPEIIIAMILSKLKENVENRIHKTISQAVVSVPSIYDTAQRYAMMNALNAAGFKDISLINNTTSAAIRYASENQLEEAQNILIFDMGATSLEIGIFNVSHMNVKTLASNDNLEIGGDSFVKLLFDHFLKEFEEKHKVDIRKDKKKLSQLRNGCEKVKILLSTCITASCNLDNFYDGKPYILNINRAHFERLSESLIDKITSIVKQTINDFKLKNEDIDEYFIIGHGGQVPKLLEFMGEIFENQPLSYEILQDESIAIGAAIYGSNICKVKELLTREISIDSPDNTYVMAKKGAKLPMTSDINFRKRTSWPSYYNIYQNNRKLSSYEGIENNIKSIDINTEVNKHGLVKVTFATEENSEFYTEIIFNHFMPNEEKVHKMKELIQKLDQIDQEYKDLHQLNLDIETHCYSMKRKIKSKQFNDILTEEEKTKIQTKCDDVLSWLESKNDHQKNALDKKRASLNEACESIIAKAEKIIETQEKTNKLLKIPGLSIEESVKLKVQNTLKIADQVMQSNNLEVLHLLDLLIYTSLQCDKIDQKAKGEIYLKRALCKFHMSKFDDAIKDLTEAEDLLDNKLDIWKLRAKCFFESEKLDEAEFDVDFVLNNEDDREMKILKDKILKLKKEKSFAADLKSLERALKLKDYENVIEITDALCEEHNVEDTNIIISLLKGQIEAYFHLNQYENGLRLCTTLIENNIDIFWSLRWRVKYNLALNNHKEVLQDCKKILQKYPNDEEIKEFCKTSLEKLAGLEQNMSQLMEYFTKTCEN</sequence>
<dbReference type="Gene3D" id="3.30.30.30">
    <property type="match status" value="1"/>
</dbReference>
<accession>A0A336K7S0</accession>
<dbReference type="PRINTS" id="PR00301">
    <property type="entry name" value="HEATSHOCK70"/>
</dbReference>
<keyword evidence="3" id="KW-0067">ATP-binding</keyword>
<dbReference type="PANTHER" id="PTHR45639">
    <property type="entry name" value="HSC70CB, ISOFORM G-RELATED"/>
    <property type="match status" value="1"/>
</dbReference>
<dbReference type="Gene3D" id="3.90.640.10">
    <property type="entry name" value="Actin, Chain A, domain 4"/>
    <property type="match status" value="1"/>
</dbReference>
<evidence type="ECO:0000256" key="4">
    <source>
        <dbReference type="SAM" id="Coils"/>
    </source>
</evidence>
<comment type="similarity">
    <text evidence="1">Belongs to the heat shock protein 70 family.</text>
</comment>
<name>A0A336K7S0_CULSO</name>
<dbReference type="SUPFAM" id="SSF48452">
    <property type="entry name" value="TPR-like"/>
    <property type="match status" value="1"/>
</dbReference>
<evidence type="ECO:0000256" key="3">
    <source>
        <dbReference type="ARBA" id="ARBA00022840"/>
    </source>
</evidence>
<organism evidence="5">
    <name type="scientific">Culicoides sonorensis</name>
    <name type="common">Biting midge</name>
    <dbReference type="NCBI Taxonomy" id="179676"/>
    <lineage>
        <taxon>Eukaryota</taxon>
        <taxon>Metazoa</taxon>
        <taxon>Ecdysozoa</taxon>
        <taxon>Arthropoda</taxon>
        <taxon>Hexapoda</taxon>
        <taxon>Insecta</taxon>
        <taxon>Pterygota</taxon>
        <taxon>Neoptera</taxon>
        <taxon>Endopterygota</taxon>
        <taxon>Diptera</taxon>
        <taxon>Nematocera</taxon>
        <taxon>Chironomoidea</taxon>
        <taxon>Ceratopogonidae</taxon>
        <taxon>Ceratopogoninae</taxon>
        <taxon>Culicoides</taxon>
        <taxon>Monoculicoides</taxon>
    </lineage>
</organism>
<dbReference type="GO" id="GO:0005524">
    <property type="term" value="F:ATP binding"/>
    <property type="evidence" value="ECO:0007669"/>
    <property type="project" value="UniProtKB-KW"/>
</dbReference>
<dbReference type="Gene3D" id="1.25.40.10">
    <property type="entry name" value="Tetratricopeptide repeat domain"/>
    <property type="match status" value="1"/>
</dbReference>
<reference evidence="6" key="2">
    <citation type="submission" date="2018-07" db="EMBL/GenBank/DDBJ databases">
        <authorList>
            <person name="Quirk P.G."/>
            <person name="Krulwich T.A."/>
        </authorList>
    </citation>
    <scope>NUCLEOTIDE SEQUENCE</scope>
</reference>
<protein>
    <submittedName>
        <fullName evidence="5">CSON012790 protein</fullName>
    </submittedName>
</protein>
<dbReference type="InterPro" id="IPR029048">
    <property type="entry name" value="HSP70_C_sf"/>
</dbReference>
<reference evidence="5" key="1">
    <citation type="submission" date="2018-04" db="EMBL/GenBank/DDBJ databases">
        <authorList>
            <person name="Go L.Y."/>
            <person name="Mitchell J.A."/>
        </authorList>
    </citation>
    <scope>NUCLEOTIDE SEQUENCE</scope>
    <source>
        <tissue evidence="5">Whole organism</tissue>
    </source>
</reference>
<evidence type="ECO:0000313" key="6">
    <source>
        <dbReference type="EMBL" id="SSX19179.1"/>
    </source>
</evidence>